<keyword evidence="3" id="KW-0460">Magnesium</keyword>
<evidence type="ECO:0000256" key="1">
    <source>
        <dbReference type="ARBA" id="ARBA00005104"/>
    </source>
</evidence>
<dbReference type="KEGG" id="rhoz:GXP67_25325"/>
<dbReference type="GO" id="GO:0005829">
    <property type="term" value="C:cytosol"/>
    <property type="evidence" value="ECO:0007669"/>
    <property type="project" value="TreeGrafter"/>
</dbReference>
<dbReference type="GO" id="GO:0016787">
    <property type="term" value="F:hydrolase activity"/>
    <property type="evidence" value="ECO:0007669"/>
    <property type="project" value="UniProtKB-KW"/>
</dbReference>
<dbReference type="Gene3D" id="3.40.50.10990">
    <property type="entry name" value="GTP cyclohydrolase II"/>
    <property type="match status" value="1"/>
</dbReference>
<keyword evidence="4" id="KW-0464">Manganese</keyword>
<evidence type="ECO:0000256" key="4">
    <source>
        <dbReference type="ARBA" id="ARBA00023211"/>
    </source>
</evidence>
<dbReference type="EMBL" id="CP048222">
    <property type="protein sequence ID" value="QHT69730.1"/>
    <property type="molecule type" value="Genomic_DNA"/>
</dbReference>
<dbReference type="Pfam" id="PF00925">
    <property type="entry name" value="GTP_cyclohydro2"/>
    <property type="match status" value="1"/>
</dbReference>
<evidence type="ECO:0000256" key="2">
    <source>
        <dbReference type="ARBA" id="ARBA00022619"/>
    </source>
</evidence>
<dbReference type="Proteomes" id="UP000480178">
    <property type="component" value="Chromosome"/>
</dbReference>
<evidence type="ECO:0000256" key="5">
    <source>
        <dbReference type="ARBA" id="ARBA00023239"/>
    </source>
</evidence>
<comment type="pathway">
    <text evidence="1">Cofactor biosynthesis; riboflavin biosynthesis.</text>
</comment>
<keyword evidence="7" id="KW-0378">Hydrolase</keyword>
<dbReference type="AlphaFoldDB" id="A0A6C0GQE6"/>
<dbReference type="UniPathway" id="UPA00275"/>
<feature type="domain" description="GTP cyclohydrolase II" evidence="6">
    <location>
        <begin position="6"/>
        <end position="164"/>
    </location>
</feature>
<dbReference type="GO" id="GO:0008686">
    <property type="term" value="F:3,4-dihydroxy-2-butanone-4-phosphate synthase activity"/>
    <property type="evidence" value="ECO:0007669"/>
    <property type="project" value="TreeGrafter"/>
</dbReference>
<keyword evidence="5" id="KW-0456">Lyase</keyword>
<dbReference type="InterPro" id="IPR036144">
    <property type="entry name" value="RibA-like_sf"/>
</dbReference>
<evidence type="ECO:0000259" key="6">
    <source>
        <dbReference type="Pfam" id="PF00925"/>
    </source>
</evidence>
<organism evidence="7 8">
    <name type="scientific">Rhodocytophaga rosea</name>
    <dbReference type="NCBI Taxonomy" id="2704465"/>
    <lineage>
        <taxon>Bacteria</taxon>
        <taxon>Pseudomonadati</taxon>
        <taxon>Bacteroidota</taxon>
        <taxon>Cytophagia</taxon>
        <taxon>Cytophagales</taxon>
        <taxon>Rhodocytophagaceae</taxon>
        <taxon>Rhodocytophaga</taxon>
    </lineage>
</organism>
<proteinExistence type="predicted"/>
<dbReference type="PANTHER" id="PTHR21327">
    <property type="entry name" value="GTP CYCLOHYDROLASE II-RELATED"/>
    <property type="match status" value="1"/>
</dbReference>
<protein>
    <submittedName>
        <fullName evidence="7">GTP cyclohydrolase</fullName>
    </submittedName>
</protein>
<dbReference type="RefSeq" id="WP_162445714.1">
    <property type="nucleotide sequence ID" value="NZ_CP048222.1"/>
</dbReference>
<dbReference type="InterPro" id="IPR032677">
    <property type="entry name" value="GTP_cyclohydro_II"/>
</dbReference>
<accession>A0A6C0GQE6</accession>
<evidence type="ECO:0000256" key="3">
    <source>
        <dbReference type="ARBA" id="ARBA00022842"/>
    </source>
</evidence>
<evidence type="ECO:0000313" key="7">
    <source>
        <dbReference type="EMBL" id="QHT69730.1"/>
    </source>
</evidence>
<name>A0A6C0GQE6_9BACT</name>
<dbReference type="SUPFAM" id="SSF142695">
    <property type="entry name" value="RibA-like"/>
    <property type="match status" value="1"/>
</dbReference>
<gene>
    <name evidence="7" type="ORF">GXP67_25325</name>
</gene>
<dbReference type="GO" id="GO:0009231">
    <property type="term" value="P:riboflavin biosynthetic process"/>
    <property type="evidence" value="ECO:0007669"/>
    <property type="project" value="UniProtKB-UniPathway"/>
</dbReference>
<dbReference type="PANTHER" id="PTHR21327:SF46">
    <property type="entry name" value="3,4-DIHYDROXY-2-BUTANONE 4-PHOSPHATE SYNTHASE"/>
    <property type="match status" value="1"/>
</dbReference>
<reference evidence="7 8" key="1">
    <citation type="submission" date="2020-01" db="EMBL/GenBank/DDBJ databases">
        <authorList>
            <person name="Kim M.K."/>
        </authorList>
    </citation>
    <scope>NUCLEOTIDE SEQUENCE [LARGE SCALE GENOMIC DNA]</scope>
    <source>
        <strain evidence="7 8">172606-1</strain>
    </source>
</reference>
<keyword evidence="2" id="KW-0686">Riboflavin biosynthesis</keyword>
<keyword evidence="8" id="KW-1185">Reference proteome</keyword>
<sequence>MIVKLAEGKLRTAFGDYTEMLFYDGQKECIAMVMGDVKDRQDVLCRIHSSCIYGHYFNSVECDCRQQMELSQQLIQQAGFGIIIWLEQEGKGNGHFALLKSKEYKQKGFSQADAYEAVGFKKDARDYRNVAEILQQIGVSSIRMLTDNPKKAETLIQYGVNVAGISSTKV</sequence>
<evidence type="ECO:0000313" key="8">
    <source>
        <dbReference type="Proteomes" id="UP000480178"/>
    </source>
</evidence>